<keyword evidence="7" id="KW-1185">Reference proteome</keyword>
<gene>
    <name evidence="6" type="ORF">G5B42_10955</name>
</gene>
<protein>
    <submittedName>
        <fullName evidence="6">Flagellar biosynthetic protein FliO</fullName>
    </submittedName>
</protein>
<keyword evidence="2" id="KW-1003">Cell membrane</keyword>
<evidence type="ECO:0000256" key="4">
    <source>
        <dbReference type="ARBA" id="ARBA00022989"/>
    </source>
</evidence>
<reference evidence="6" key="1">
    <citation type="submission" date="2020-06" db="EMBL/GenBank/DDBJ databases">
        <title>Novel chitinolytic bacterium.</title>
        <authorList>
            <person name="Ungkulpasvich U."/>
            <person name="Kosugi A."/>
            <person name="Uke A."/>
        </authorList>
    </citation>
    <scope>NUCLEOTIDE SEQUENCE</scope>
    <source>
        <strain evidence="6">UUS1-1</strain>
    </source>
</reference>
<keyword evidence="3" id="KW-0812">Transmembrane</keyword>
<dbReference type="EMBL" id="JAAKDE010000044">
    <property type="protein sequence ID" value="MBA2134047.1"/>
    <property type="molecule type" value="Genomic_DNA"/>
</dbReference>
<keyword evidence="6" id="KW-0966">Cell projection</keyword>
<evidence type="ECO:0000256" key="3">
    <source>
        <dbReference type="ARBA" id="ARBA00022692"/>
    </source>
</evidence>
<comment type="subcellular location">
    <subcellularLocation>
        <location evidence="1">Cell membrane</location>
    </subcellularLocation>
</comment>
<evidence type="ECO:0000313" key="6">
    <source>
        <dbReference type="EMBL" id="MBA2134047.1"/>
    </source>
</evidence>
<dbReference type="Pfam" id="PF04347">
    <property type="entry name" value="FliO"/>
    <property type="match status" value="1"/>
</dbReference>
<dbReference type="Proteomes" id="UP000657177">
    <property type="component" value="Unassembled WGS sequence"/>
</dbReference>
<dbReference type="GO" id="GO:0016020">
    <property type="term" value="C:membrane"/>
    <property type="evidence" value="ECO:0007669"/>
    <property type="project" value="InterPro"/>
</dbReference>
<evidence type="ECO:0000256" key="5">
    <source>
        <dbReference type="ARBA" id="ARBA00023136"/>
    </source>
</evidence>
<keyword evidence="6" id="KW-0969">Cilium</keyword>
<keyword evidence="4" id="KW-1133">Transmembrane helix</keyword>
<evidence type="ECO:0000313" key="7">
    <source>
        <dbReference type="Proteomes" id="UP000657177"/>
    </source>
</evidence>
<proteinExistence type="predicted"/>
<sequence>MAGGRSGLHLRLVDTLHLGPNRAVHLIMVGKQLFLVGAAERNLTLLTEISDPDLLGTIQAELAPPVTGRQGGGKGFADHLKGLLNGGFGEVGSAPPPDVMTPTQRIEERLMKYRTHRGYKSDG</sequence>
<accession>A0A8J6I4I0</accession>
<evidence type="ECO:0000256" key="1">
    <source>
        <dbReference type="ARBA" id="ARBA00004236"/>
    </source>
</evidence>
<keyword evidence="6" id="KW-0282">Flagellum</keyword>
<organism evidence="6 7">
    <name type="scientific">Capillibacterium thermochitinicola</name>
    <dbReference type="NCBI Taxonomy" id="2699427"/>
    <lineage>
        <taxon>Bacteria</taxon>
        <taxon>Bacillati</taxon>
        <taxon>Bacillota</taxon>
        <taxon>Capillibacterium</taxon>
    </lineage>
</organism>
<evidence type="ECO:0000256" key="2">
    <source>
        <dbReference type="ARBA" id="ARBA00022475"/>
    </source>
</evidence>
<comment type="caution">
    <text evidence="6">The sequence shown here is derived from an EMBL/GenBank/DDBJ whole genome shotgun (WGS) entry which is preliminary data.</text>
</comment>
<dbReference type="InterPro" id="IPR022781">
    <property type="entry name" value="Flagellar_biosynth_FliO"/>
</dbReference>
<name>A0A8J6I4I0_9FIRM</name>
<dbReference type="AlphaFoldDB" id="A0A8J6I4I0"/>
<keyword evidence="5" id="KW-0472">Membrane</keyword>
<dbReference type="GO" id="GO:0044781">
    <property type="term" value="P:bacterial-type flagellum organization"/>
    <property type="evidence" value="ECO:0007669"/>
    <property type="project" value="InterPro"/>
</dbReference>